<dbReference type="Pfam" id="PF02984">
    <property type="entry name" value="Cyclin_C"/>
    <property type="match status" value="1"/>
</dbReference>
<reference evidence="6" key="1">
    <citation type="submission" date="2021-01" db="EMBL/GenBank/DDBJ databases">
        <title>Phytophthora aleatoria, a newly-described species from Pinus radiata is distinct from Phytophthora cactorum isolates based on comparative genomics.</title>
        <authorList>
            <person name="Mcdougal R."/>
            <person name="Panda P."/>
            <person name="Williams N."/>
            <person name="Studholme D.J."/>
        </authorList>
    </citation>
    <scope>NUCLEOTIDE SEQUENCE</scope>
    <source>
        <strain evidence="6">NZFS 4037</strain>
    </source>
</reference>
<dbReference type="CDD" id="cd20537">
    <property type="entry name" value="CYCLIN_CCNO-like_rpt2"/>
    <property type="match status" value="1"/>
</dbReference>
<feature type="compositionally biased region" description="Basic and acidic residues" evidence="4">
    <location>
        <begin position="674"/>
        <end position="686"/>
    </location>
</feature>
<evidence type="ECO:0000313" key="6">
    <source>
        <dbReference type="EMBL" id="KAG6968541.1"/>
    </source>
</evidence>
<feature type="region of interest" description="Disordered" evidence="4">
    <location>
        <begin position="541"/>
        <end position="687"/>
    </location>
</feature>
<keyword evidence="3" id="KW-0131">Cell cycle</keyword>
<dbReference type="FunFam" id="1.10.472.10:FF:000001">
    <property type="entry name" value="G2/mitotic-specific cyclin"/>
    <property type="match status" value="1"/>
</dbReference>
<dbReference type="PROSITE" id="PS00108">
    <property type="entry name" value="PROTEIN_KINASE_ST"/>
    <property type="match status" value="1"/>
</dbReference>
<accession>A0A8J5J0E0</accession>
<name>A0A8J5J0E0_9STRA</name>
<dbReference type="InterPro" id="IPR006671">
    <property type="entry name" value="Cyclin_N"/>
</dbReference>
<dbReference type="GO" id="GO:0051301">
    <property type="term" value="P:cell division"/>
    <property type="evidence" value="ECO:0007669"/>
    <property type="project" value="UniProtKB-KW"/>
</dbReference>
<dbReference type="Pfam" id="PF22215">
    <property type="entry name" value="MLKL_N"/>
    <property type="match status" value="1"/>
</dbReference>
<gene>
    <name evidence="6" type="ORF">JG688_00005768</name>
</gene>
<keyword evidence="1" id="KW-0132">Cell division</keyword>
<feature type="compositionally biased region" description="Basic and acidic residues" evidence="4">
    <location>
        <begin position="584"/>
        <end position="596"/>
    </location>
</feature>
<sequence length="1058" mass="117952">MSVLLDLVVPGSGAVVQILATIVKVCVEMKEGQDSCMRLHRRLKDIFNELERMERNGRLPATDALNKYAGVVGKALQYIEHYRGKKLVFRLIKHHTMMDELRRINEDIDSLFMILGLAGMDAMLGWRQQWEADQRAQREAMAVMVSNSAVVMRELQSTRAQLEAMMILKFETEQRKERQDGGTMQLMQSMMATVVRGSKTTVDKLPPWFLPSDELIIEPVAFAQGSFASVHYGVWGAGTKVVVKCFSTTDVVVDERTKQQIEAEMNLWYQLNHPNIIKMFGASHVSSPPFIAMFYQAALGLDYIHRKSVVHGDLKLNNILVGADGQAKLSDFGLTLLQVGTDEQKHRAAYALGGLAISAVFGEKIAQKDVIAPLVALLQDGTDHQKETAAHLLGRLNFKTKTSRAGMTRQGAISPLIILMRLGTKQQKAAAINALERLVRSIYGDSTDVKHGNGIAPLVALALVGSEEQKKSAARLLRNVANSKANCAEIASLIPLLRLGSDELKEGALCALMGLTYDDNTALLFCIGLFDASSTSTSLMERARSSGATDAARKRKRGALQDISNNAKKPSQSRSSSRRSSSVVKKETGVENDSAKPKAPRASARRKTTATTVNSALKSTMAPTAASKVKKRHAGKKTETTRTKKRKLEGAENQPPAPHQKIQTSMLSFQAPSKPKEKQEKGDAAKENVTVKTEVDNQVETVAVKQEVVEETEEAVQVKSEAKKEDTPEVQVPEETEIVAAPRDEYAPRPYTFTFDHRNSCFDEETYAQAVRDIDAPSATVSSHHAKLVHELDTYYRKHEVKYLPEADYIGTVQLDINEKMRTILVDWLVEVGEEYELDSQTFHKAVNLVDRCLKKIKINRKQFQLLGCACLMIASKFEEVYGPNVEEFVYISDQTYTADEMLDMEVQVLNALQYRVASTTCYGFMHRYVKAGCTTDKQRSLVLYLCDFALLFYHMVRFKPSILVASAVYLARLTTGEAEPWTPTLHHVTKYNPLDFQDCVEELHRLHAIESQVVITEREKAKAVSEKYLVDKFHQASTIPACSKNQLADSFDQYTPS</sequence>
<dbReference type="EMBL" id="JAENGY010000236">
    <property type="protein sequence ID" value="KAG6968541.1"/>
    <property type="molecule type" value="Genomic_DNA"/>
</dbReference>
<dbReference type="InterPro" id="IPR000719">
    <property type="entry name" value="Prot_kinase_dom"/>
</dbReference>
<feature type="compositionally biased region" description="Low complexity" evidence="4">
    <location>
        <begin position="572"/>
        <end position="582"/>
    </location>
</feature>
<dbReference type="InterPro" id="IPR008271">
    <property type="entry name" value="Ser/Thr_kinase_AS"/>
</dbReference>
<dbReference type="Pfam" id="PF00069">
    <property type="entry name" value="Pkinase"/>
    <property type="match status" value="1"/>
</dbReference>
<dbReference type="AlphaFoldDB" id="A0A8J5J0E0"/>
<organism evidence="6 7">
    <name type="scientific">Phytophthora aleatoria</name>
    <dbReference type="NCBI Taxonomy" id="2496075"/>
    <lineage>
        <taxon>Eukaryota</taxon>
        <taxon>Sar</taxon>
        <taxon>Stramenopiles</taxon>
        <taxon>Oomycota</taxon>
        <taxon>Peronosporomycetes</taxon>
        <taxon>Peronosporales</taxon>
        <taxon>Peronosporaceae</taxon>
        <taxon>Phytophthora</taxon>
    </lineage>
</organism>
<dbReference type="SMART" id="SM00385">
    <property type="entry name" value="CYCLIN"/>
    <property type="match status" value="2"/>
</dbReference>
<dbReference type="InterPro" id="IPR054000">
    <property type="entry name" value="MLKL_N"/>
</dbReference>
<protein>
    <recommendedName>
        <fullName evidence="5">Protein kinase domain-containing protein</fullName>
    </recommendedName>
</protein>
<proteinExistence type="predicted"/>
<keyword evidence="2" id="KW-0195">Cyclin</keyword>
<dbReference type="InterPro" id="IPR039361">
    <property type="entry name" value="Cyclin"/>
</dbReference>
<dbReference type="SMART" id="SM01332">
    <property type="entry name" value="Cyclin_C"/>
    <property type="match status" value="1"/>
</dbReference>
<dbReference type="Proteomes" id="UP000709295">
    <property type="component" value="Unassembled WGS sequence"/>
</dbReference>
<evidence type="ECO:0000256" key="4">
    <source>
        <dbReference type="SAM" id="MobiDB-lite"/>
    </source>
</evidence>
<dbReference type="InterPro" id="IPR059179">
    <property type="entry name" value="MLKL-like_MCAfunc"/>
</dbReference>
<dbReference type="PANTHER" id="PTHR10177">
    <property type="entry name" value="CYCLINS"/>
    <property type="match status" value="1"/>
</dbReference>
<dbReference type="CDD" id="cd00180">
    <property type="entry name" value="PKc"/>
    <property type="match status" value="1"/>
</dbReference>
<dbReference type="PROSITE" id="PS50011">
    <property type="entry name" value="PROTEIN_KINASE_DOM"/>
    <property type="match status" value="1"/>
</dbReference>
<evidence type="ECO:0000313" key="7">
    <source>
        <dbReference type="Proteomes" id="UP000709295"/>
    </source>
</evidence>
<feature type="domain" description="Protein kinase" evidence="5">
    <location>
        <begin position="216"/>
        <end position="497"/>
    </location>
</feature>
<feature type="compositionally biased region" description="Polar residues" evidence="4">
    <location>
        <begin position="661"/>
        <end position="671"/>
    </location>
</feature>
<dbReference type="InterPro" id="IPR004367">
    <property type="entry name" value="Cyclin_C-dom"/>
</dbReference>
<evidence type="ECO:0000256" key="2">
    <source>
        <dbReference type="ARBA" id="ARBA00023127"/>
    </source>
</evidence>
<dbReference type="Pfam" id="PF00134">
    <property type="entry name" value="Cyclin_N"/>
    <property type="match status" value="1"/>
</dbReference>
<evidence type="ECO:0000259" key="5">
    <source>
        <dbReference type="PROSITE" id="PS50011"/>
    </source>
</evidence>
<dbReference type="SMART" id="SM00220">
    <property type="entry name" value="S_TKc"/>
    <property type="match status" value="1"/>
</dbReference>
<evidence type="ECO:0000256" key="3">
    <source>
        <dbReference type="ARBA" id="ARBA00023306"/>
    </source>
</evidence>
<dbReference type="CDD" id="cd21037">
    <property type="entry name" value="MLKL_NTD"/>
    <property type="match status" value="1"/>
</dbReference>
<comment type="caution">
    <text evidence="6">The sequence shown here is derived from an EMBL/GenBank/DDBJ whole genome shotgun (WGS) entry which is preliminary data.</text>
</comment>
<keyword evidence="7" id="KW-1185">Reference proteome</keyword>
<dbReference type="InterPro" id="IPR013763">
    <property type="entry name" value="Cyclin-like_dom"/>
</dbReference>
<evidence type="ECO:0000256" key="1">
    <source>
        <dbReference type="ARBA" id="ARBA00022618"/>
    </source>
</evidence>
<dbReference type="GO" id="GO:0005524">
    <property type="term" value="F:ATP binding"/>
    <property type="evidence" value="ECO:0007669"/>
    <property type="project" value="InterPro"/>
</dbReference>
<dbReference type="GO" id="GO:0004672">
    <property type="term" value="F:protein kinase activity"/>
    <property type="evidence" value="ECO:0007669"/>
    <property type="project" value="InterPro"/>
</dbReference>
<feature type="compositionally biased region" description="Polar residues" evidence="4">
    <location>
        <begin position="613"/>
        <end position="622"/>
    </location>
</feature>